<dbReference type="PANTHER" id="PTHR22911:SF79">
    <property type="entry name" value="MOBA-LIKE NTP TRANSFERASE DOMAIN-CONTAINING PROTEIN"/>
    <property type="match status" value="1"/>
</dbReference>
<gene>
    <name evidence="3" type="ORF">GCM10011369_29670</name>
</gene>
<organism evidence="3 4">
    <name type="scientific">Neiella marina</name>
    <dbReference type="NCBI Taxonomy" id="508461"/>
    <lineage>
        <taxon>Bacteria</taxon>
        <taxon>Pseudomonadati</taxon>
        <taxon>Pseudomonadota</taxon>
        <taxon>Gammaproteobacteria</taxon>
        <taxon>Alteromonadales</taxon>
        <taxon>Echinimonadaceae</taxon>
        <taxon>Neiella</taxon>
    </lineage>
</organism>
<keyword evidence="1" id="KW-0812">Transmembrane</keyword>
<dbReference type="EMBL" id="BMDX01000018">
    <property type="protein sequence ID" value="GGA85694.1"/>
    <property type="molecule type" value="Genomic_DNA"/>
</dbReference>
<dbReference type="Proteomes" id="UP000619743">
    <property type="component" value="Unassembled WGS sequence"/>
</dbReference>
<feature type="domain" description="EamA" evidence="2">
    <location>
        <begin position="11"/>
        <end position="142"/>
    </location>
</feature>
<dbReference type="SUPFAM" id="SSF103481">
    <property type="entry name" value="Multidrug resistance efflux transporter EmrE"/>
    <property type="match status" value="2"/>
</dbReference>
<keyword evidence="1" id="KW-1133">Transmembrane helix</keyword>
<feature type="transmembrane region" description="Helical" evidence="1">
    <location>
        <begin position="12"/>
        <end position="34"/>
    </location>
</feature>
<dbReference type="InterPro" id="IPR037185">
    <property type="entry name" value="EmrE-like"/>
</dbReference>
<protein>
    <recommendedName>
        <fullName evidence="2">EamA domain-containing protein</fullName>
    </recommendedName>
</protein>
<evidence type="ECO:0000313" key="4">
    <source>
        <dbReference type="Proteomes" id="UP000619743"/>
    </source>
</evidence>
<accession>A0A8J2U806</accession>
<dbReference type="Pfam" id="PF00892">
    <property type="entry name" value="EamA"/>
    <property type="match status" value="2"/>
</dbReference>
<dbReference type="PANTHER" id="PTHR22911">
    <property type="entry name" value="ACYL-MALONYL CONDENSING ENZYME-RELATED"/>
    <property type="match status" value="1"/>
</dbReference>
<feature type="transmembrane region" description="Helical" evidence="1">
    <location>
        <begin position="186"/>
        <end position="202"/>
    </location>
</feature>
<dbReference type="RefSeq" id="WP_087506870.1">
    <property type="nucleotide sequence ID" value="NZ_BMDX01000018.1"/>
</dbReference>
<proteinExistence type="predicted"/>
<evidence type="ECO:0000259" key="2">
    <source>
        <dbReference type="Pfam" id="PF00892"/>
    </source>
</evidence>
<evidence type="ECO:0000256" key="1">
    <source>
        <dbReference type="SAM" id="Phobius"/>
    </source>
</evidence>
<feature type="transmembrane region" description="Helical" evidence="1">
    <location>
        <begin position="70"/>
        <end position="88"/>
    </location>
</feature>
<feature type="transmembrane region" description="Helical" evidence="1">
    <location>
        <begin position="214"/>
        <end position="232"/>
    </location>
</feature>
<feature type="domain" description="EamA" evidence="2">
    <location>
        <begin position="155"/>
        <end position="282"/>
    </location>
</feature>
<keyword evidence="1" id="KW-0472">Membrane</keyword>
<reference evidence="4" key="1">
    <citation type="journal article" date="2019" name="Int. J. Syst. Evol. Microbiol.">
        <title>The Global Catalogue of Microorganisms (GCM) 10K type strain sequencing project: providing services to taxonomists for standard genome sequencing and annotation.</title>
        <authorList>
            <consortium name="The Broad Institute Genomics Platform"/>
            <consortium name="The Broad Institute Genome Sequencing Center for Infectious Disease"/>
            <person name="Wu L."/>
            <person name="Ma J."/>
        </authorList>
    </citation>
    <scope>NUCLEOTIDE SEQUENCE [LARGE SCALE GENOMIC DNA]</scope>
    <source>
        <strain evidence="4">CGMCC 1.10130</strain>
    </source>
</reference>
<name>A0A8J2U806_9GAMM</name>
<dbReference type="InterPro" id="IPR000620">
    <property type="entry name" value="EamA_dom"/>
</dbReference>
<dbReference type="AlphaFoldDB" id="A0A8J2U806"/>
<sequence length="295" mass="32092">MASQSAAEQRKGLLSLHGAILLFGGTALFSQLIALTALDITIIRCFIAVATFVVLFQFRHERIRLDSWRDYAIAVALGILMATHWATYFAGMQYAGVAIGVIAFYTYPLMTVLIEPLLHRQLPHGTDALMGLVGLAGLWLIAGNNGTEQNSEVIAGIITGVISALLFTARNLLYKYQFSHYSGTQAMFYQTLIGGLALIAFISDDWQQASAKDWAFLLLLGVVFTALSHSLYTTSLRYLKAKTVGLISCMQPVYSTSLAVLILADVPTWRTVLGGALVLSAAAYETLYGHKKAQS</sequence>
<feature type="transmembrane region" description="Helical" evidence="1">
    <location>
        <begin position="94"/>
        <end position="114"/>
    </location>
</feature>
<keyword evidence="4" id="KW-1185">Reference proteome</keyword>
<feature type="transmembrane region" description="Helical" evidence="1">
    <location>
        <begin position="154"/>
        <end position="174"/>
    </location>
</feature>
<feature type="transmembrane region" description="Helical" evidence="1">
    <location>
        <begin position="126"/>
        <end position="142"/>
    </location>
</feature>
<comment type="caution">
    <text evidence="3">The sequence shown here is derived from an EMBL/GenBank/DDBJ whole genome shotgun (WGS) entry which is preliminary data.</text>
</comment>
<dbReference type="GO" id="GO:0016020">
    <property type="term" value="C:membrane"/>
    <property type="evidence" value="ECO:0007669"/>
    <property type="project" value="InterPro"/>
</dbReference>
<evidence type="ECO:0000313" key="3">
    <source>
        <dbReference type="EMBL" id="GGA85694.1"/>
    </source>
</evidence>
<dbReference type="OrthoDB" id="9150437at2"/>
<feature type="transmembrane region" description="Helical" evidence="1">
    <location>
        <begin position="40"/>
        <end position="58"/>
    </location>
</feature>